<sequence length="1130" mass="126509">MSSVAARIAAAQAERDLSEAPVDIFHAFDLPSDNQQDWSREQDEIEEEDVGEPGTGRISMYVRIVNEMFETVLNGEEYLFTEHEQAVLNKFLELEYEPKYLLTRLLLRKTNKIFSHNELSVRYSSELGEDNVAGHMDTLTSPLTFPEKRPRRPTHSSPAGSSQPSADVPRHDRFFTADELANLQHFEAASTPPATDGAELEEIDAYKGVSNKPAATSHARQPRVSTSNARRTALPVEVKQMNDASNPIVLESSEDEGGQVLTTNTKSSASSARMEQQPTKIQLKAISTGLTKEEEEQDPDLANAIRVSKLNALRRTSASTGISKSIKTSFKVVETPITTASETTSGKSTITTNRRPNDSKTPLPLATAEDEFYHLKEGDPESITAFARRASEMTVEEMIRHLNMVELATIAKDLKCWKSRYTRPEIITALLSSANKQTRLSFTSVADTASPARFRNMARTKSMPSPLNSRQSTLAFAPKHANSFCGSGAGKETQETPDRKKTAKTTFSKSPVSPQTGRTILYDKIVAALGGRAIQVSIAFRRLIWRVNLVFYRSTITQSSGVTKSLMLPEILTSAQKRNYPEIKSRRSTIWPSRDALLEYERALELEAIVDESLGEQNHSSGAWVGPSGYGFGTKGGRLEGAKRVKKVWEGVWGRWKQAAKRAASDTQVVGSRHVLDRFTLALVLMTHYGGDKEKKRDAVLVCHEGLTDPDTHLIYRPRLSRRLKRLEKQLDLPPAQRHVCEAELSVSEKRHLKAERLDGGAKAKRKSTLNLGEDEEAARPLERFGAKTLWQGRDEEVGVEKWVLEWWEDRGYKGFHSEASILTTLFGLLFWPILYMDIPGAFETPYQLAPLDLGDDSFYRSRQADVEKRLSTMANTQAAIKMLREVDEVERERGTLAIGVNWAYELQDLEEIVTCMGGESLSILCRMFCEEYGHRSSGVPDLIVWNVEEKKCRFVEVKSPNDHLSETQKVWISVMQSAGVDVEVCHVAEAARDQSQGKRRRLNNGGWGKSKQHDYGNESDLQEHDEEDDTDGAEDRDQWRFEEGEEAKGKLKSEGRLYTKAQLAEAEDSEGDGSRQDNKENFRLAKEGSRSLAATQTKRRPIGRPPTSTLRQTTSLELRGDAVPVIIEL</sequence>
<comment type="caution">
    <text evidence="1">The sequence shown here is derived from an EMBL/GenBank/DDBJ whole genome shotgun (WGS) entry which is preliminary data.</text>
</comment>
<dbReference type="EMBL" id="JASBWV010000005">
    <property type="protein sequence ID" value="KAJ9126403.1"/>
    <property type="molecule type" value="Genomic_DNA"/>
</dbReference>
<proteinExistence type="predicted"/>
<accession>A0ACC2XRA7</accession>
<reference evidence="1" key="1">
    <citation type="submission" date="2023-04" db="EMBL/GenBank/DDBJ databases">
        <title>Draft Genome sequencing of Naganishia species isolated from polar environments using Oxford Nanopore Technology.</title>
        <authorList>
            <person name="Leo P."/>
            <person name="Venkateswaran K."/>
        </authorList>
    </citation>
    <scope>NUCLEOTIDE SEQUENCE</scope>
    <source>
        <strain evidence="1">DBVPG 5303</strain>
    </source>
</reference>
<protein>
    <submittedName>
        <fullName evidence="1">Uncharacterized protein</fullName>
    </submittedName>
</protein>
<organism evidence="1 2">
    <name type="scientific">Naganishia onofrii</name>
    <dbReference type="NCBI Taxonomy" id="1851511"/>
    <lineage>
        <taxon>Eukaryota</taxon>
        <taxon>Fungi</taxon>
        <taxon>Dikarya</taxon>
        <taxon>Basidiomycota</taxon>
        <taxon>Agaricomycotina</taxon>
        <taxon>Tremellomycetes</taxon>
        <taxon>Filobasidiales</taxon>
        <taxon>Filobasidiaceae</taxon>
        <taxon>Naganishia</taxon>
    </lineage>
</organism>
<dbReference type="Proteomes" id="UP001234202">
    <property type="component" value="Unassembled WGS sequence"/>
</dbReference>
<gene>
    <name evidence="1" type="ORF">QFC24_002141</name>
</gene>
<evidence type="ECO:0000313" key="2">
    <source>
        <dbReference type="Proteomes" id="UP001234202"/>
    </source>
</evidence>
<name>A0ACC2XRA7_9TREE</name>
<keyword evidence="2" id="KW-1185">Reference proteome</keyword>
<evidence type="ECO:0000313" key="1">
    <source>
        <dbReference type="EMBL" id="KAJ9126403.1"/>
    </source>
</evidence>